<sequence>MEERPSHTRVSRYSVEETVSRIEASALRHGLPVLARLQQTAPTGAEREQALPQLVIVLESSQGGTPVSMDGPNGPPALLLSVTVRQGLGGTTEVWFSDGAFDEIPDGMTPEVRHDLADLPIVVDEALAADPAATQA</sequence>
<dbReference type="EMBL" id="CP015118">
    <property type="protein sequence ID" value="ARN20151.1"/>
    <property type="molecule type" value="Genomic_DNA"/>
</dbReference>
<evidence type="ECO:0000313" key="2">
    <source>
        <dbReference type="Proteomes" id="UP000193427"/>
    </source>
</evidence>
<dbReference type="AlphaFoldDB" id="A0A1W6L730"/>
<dbReference type="Proteomes" id="UP000193427">
    <property type="component" value="Chromosome"/>
</dbReference>
<dbReference type="KEGG" id="rgu:A4W93_09640"/>
<accession>A0A1W6L730</accession>
<keyword evidence="2" id="KW-1185">Reference proteome</keyword>
<protein>
    <recommendedName>
        <fullName evidence="3">DUF302 domain-containing protein</fullName>
    </recommendedName>
</protein>
<evidence type="ECO:0000313" key="1">
    <source>
        <dbReference type="EMBL" id="ARN20151.1"/>
    </source>
</evidence>
<organism evidence="1 2">
    <name type="scientific">Piscinibacter gummiphilus</name>
    <dbReference type="NCBI Taxonomy" id="946333"/>
    <lineage>
        <taxon>Bacteria</taxon>
        <taxon>Pseudomonadati</taxon>
        <taxon>Pseudomonadota</taxon>
        <taxon>Betaproteobacteria</taxon>
        <taxon>Burkholderiales</taxon>
        <taxon>Sphaerotilaceae</taxon>
        <taxon>Piscinibacter</taxon>
    </lineage>
</organism>
<proteinExistence type="predicted"/>
<gene>
    <name evidence="1" type="ORF">A4W93_09640</name>
</gene>
<evidence type="ECO:0008006" key="3">
    <source>
        <dbReference type="Google" id="ProtNLM"/>
    </source>
</evidence>
<reference evidence="1 2" key="1">
    <citation type="submission" date="2016-04" db="EMBL/GenBank/DDBJ databases">
        <title>Complete genome sequence of natural rubber-degrading, novel Gram-negative bacterium, Rhizobacter gummiphilus strain NS21.</title>
        <authorList>
            <person name="Tabata M."/>
            <person name="Kasai D."/>
            <person name="Fukuda M."/>
        </authorList>
    </citation>
    <scope>NUCLEOTIDE SEQUENCE [LARGE SCALE GENOMIC DNA]</scope>
    <source>
        <strain evidence="1 2">NS21</strain>
    </source>
</reference>
<name>A0A1W6L730_9BURK</name>